<evidence type="ECO:0000256" key="1">
    <source>
        <dbReference type="SAM" id="Phobius"/>
    </source>
</evidence>
<feature type="transmembrane region" description="Helical" evidence="1">
    <location>
        <begin position="696"/>
        <end position="716"/>
    </location>
</feature>
<sequence>MQIKKLSIIKKYILFFLCLVVMATIFIYIFNINRFSGLTADDFLYHFVYTGEWPAKGGPQVYRNLWDWLVAIYNHMTLWNARLTSTFFTILAMQFPKYIFNVVNTLFFLILGLEMNILATGKRVFRYPLQLLLTYLLMWFFLSGFGSTVLWVSGAANYLWATTVILAFFIPYRFNYHVKKHFTLMAWAIVGLGILAGMSNEVGSATSILVVGFFTYFNRPKGVLNDFWWKIVGVLATIFAFLTMIVLSLGSSESEIYGEKDGLIYHISQILSNTMTNSGILFLVSIVLGSVVLFSQPNFFRSIFSKRDLTEDEGSTLSGIIFFVSALAGVGAMAISPALFPRLWFAVNVLLMISILNFLTSYQMLRKDAFFTYTVLALVTLFLMFLAIPSYHYHLNNLKPFYNVFYTHEKLAKEARKTGKQVVRMPGIQIADDLYNPYMGTPYIMTGNPKKLWSNTWMAAYWGVQEVQLDNNVAIQTSPQQNIRVIDSIQNWYDDKFGKTQLFKKIKLPGITYQPKYVLSVKNDSNKGPAINQKLNNRNLSTKRPWLRNALIRYVDVTTNRVVGTERISSPNFNHYDISHAAISGYQTLANNPKSYYFTDSYNQRITIKVKPPLMRINVYYNLIKHDKKIIKPTRLATVVITARSGQIATLKAPNRYSFTNGKQTMRLKVNDASSEREIQLVKLPLRKRLNAYSEYYWLIGATLLWIVMDLIFSVIQRKWNERKDKEL</sequence>
<accession>A0A4R5NR79</accession>
<dbReference type="Pfam" id="PF19528">
    <property type="entry name" value="DUF6056"/>
    <property type="match status" value="1"/>
</dbReference>
<evidence type="ECO:0000313" key="3">
    <source>
        <dbReference type="Proteomes" id="UP000294854"/>
    </source>
</evidence>
<gene>
    <name evidence="2" type="ORF">C5L31_000515</name>
</gene>
<dbReference type="Proteomes" id="UP000294854">
    <property type="component" value="Unassembled WGS sequence"/>
</dbReference>
<feature type="transmembrane region" description="Helical" evidence="1">
    <location>
        <begin position="186"/>
        <end position="215"/>
    </location>
</feature>
<reference evidence="2 3" key="1">
    <citation type="journal article" date="2019" name="Appl. Microbiol. Biotechnol.">
        <title>Uncovering carbohydrate metabolism through a genotype-phenotype association study of 56 lactic acid bacteria genomes.</title>
        <authorList>
            <person name="Buron-Moles G."/>
            <person name="Chailyan A."/>
            <person name="Dolejs I."/>
            <person name="Forster J."/>
            <person name="Miks M.H."/>
        </authorList>
    </citation>
    <scope>NUCLEOTIDE SEQUENCE [LARGE SCALE GENOMIC DNA]</scope>
    <source>
        <strain evidence="2 3">ATCC 49373</strain>
    </source>
</reference>
<feature type="transmembrane region" description="Helical" evidence="1">
    <location>
        <begin position="227"/>
        <end position="249"/>
    </location>
</feature>
<organism evidence="2 3">
    <name type="scientific">Secundilactobacillus malefermentans</name>
    <dbReference type="NCBI Taxonomy" id="176292"/>
    <lineage>
        <taxon>Bacteria</taxon>
        <taxon>Bacillati</taxon>
        <taxon>Bacillota</taxon>
        <taxon>Bacilli</taxon>
        <taxon>Lactobacillales</taxon>
        <taxon>Lactobacillaceae</taxon>
        <taxon>Secundilactobacillus</taxon>
    </lineage>
</organism>
<dbReference type="InterPro" id="IPR045691">
    <property type="entry name" value="DUF6056"/>
</dbReference>
<feature type="transmembrane region" description="Helical" evidence="1">
    <location>
        <begin position="12"/>
        <end position="30"/>
    </location>
</feature>
<keyword evidence="1" id="KW-1133">Transmembrane helix</keyword>
<keyword evidence="1" id="KW-0812">Transmembrane</keyword>
<feature type="transmembrane region" description="Helical" evidence="1">
    <location>
        <begin position="343"/>
        <end position="364"/>
    </location>
</feature>
<keyword evidence="3" id="KW-1185">Reference proteome</keyword>
<feature type="transmembrane region" description="Helical" evidence="1">
    <location>
        <begin position="98"/>
        <end position="119"/>
    </location>
</feature>
<proteinExistence type="predicted"/>
<dbReference type="OrthoDB" id="1661582at2"/>
<comment type="caution">
    <text evidence="2">The sequence shown here is derived from an EMBL/GenBank/DDBJ whole genome shotgun (WGS) entry which is preliminary data.</text>
</comment>
<name>A0A4R5NR79_9LACO</name>
<feature type="transmembrane region" description="Helical" evidence="1">
    <location>
        <begin position="158"/>
        <end position="174"/>
    </location>
</feature>
<keyword evidence="1" id="KW-0472">Membrane</keyword>
<feature type="transmembrane region" description="Helical" evidence="1">
    <location>
        <begin position="131"/>
        <end position="152"/>
    </location>
</feature>
<evidence type="ECO:0000313" key="2">
    <source>
        <dbReference type="EMBL" id="TDG78855.1"/>
    </source>
</evidence>
<feature type="transmembrane region" description="Helical" evidence="1">
    <location>
        <begin position="370"/>
        <end position="391"/>
    </location>
</feature>
<feature type="transmembrane region" description="Helical" evidence="1">
    <location>
        <begin position="314"/>
        <end position="336"/>
    </location>
</feature>
<dbReference type="EMBL" id="PUFO01000030">
    <property type="protein sequence ID" value="TDG78855.1"/>
    <property type="molecule type" value="Genomic_DNA"/>
</dbReference>
<dbReference type="RefSeq" id="WP_010620620.1">
    <property type="nucleotide sequence ID" value="NZ_PUFO01000030.1"/>
</dbReference>
<dbReference type="AlphaFoldDB" id="A0A4R5NR79"/>
<feature type="transmembrane region" description="Helical" evidence="1">
    <location>
        <begin position="270"/>
        <end position="294"/>
    </location>
</feature>
<dbReference type="STRING" id="1122149.FD44_GL001028"/>
<protein>
    <submittedName>
        <fullName evidence="2">Uncharacterized protein</fullName>
    </submittedName>
</protein>